<accession>A0ABM8RSD9</accession>
<evidence type="ECO:0000313" key="3">
    <source>
        <dbReference type="Proteomes" id="UP000675880"/>
    </source>
</evidence>
<organism evidence="2 3">
    <name type="scientific">Nitrospira defluvii</name>
    <dbReference type="NCBI Taxonomy" id="330214"/>
    <lineage>
        <taxon>Bacteria</taxon>
        <taxon>Pseudomonadati</taxon>
        <taxon>Nitrospirota</taxon>
        <taxon>Nitrospiria</taxon>
        <taxon>Nitrospirales</taxon>
        <taxon>Nitrospiraceae</taxon>
        <taxon>Nitrospira</taxon>
    </lineage>
</organism>
<sequence>MTRRLLFTLTLLLLLTAPVAAQSPCSDCFYAAEEEVRKCLENAISADDKNSCLENRRMRLKACSENQCQTVREETATMETQSTPARPGLAPYTPTEGEWLALVTRAALRREATPDRPYSLDIVLADPQTLQIIVRHASTMDREQVRKALDAAKDAIRNTAKSYGWDKWVKIRETVETYAAKTKK</sequence>
<evidence type="ECO:0000256" key="1">
    <source>
        <dbReference type="SAM" id="SignalP"/>
    </source>
</evidence>
<keyword evidence="3" id="KW-1185">Reference proteome</keyword>
<comment type="caution">
    <text evidence="2">The sequence shown here is derived from an EMBL/GenBank/DDBJ whole genome shotgun (WGS) entry which is preliminary data.</text>
</comment>
<reference evidence="2 3" key="1">
    <citation type="submission" date="2021-02" db="EMBL/GenBank/DDBJ databases">
        <authorList>
            <person name="Han P."/>
        </authorList>
    </citation>
    <scope>NUCLEOTIDE SEQUENCE [LARGE SCALE GENOMIC DNA]</scope>
    <source>
        <strain evidence="2">Candidatus Nitrospira sp. ZN2</strain>
    </source>
</reference>
<protein>
    <recommendedName>
        <fullName evidence="4">Secreted protein</fullName>
    </recommendedName>
</protein>
<dbReference type="Proteomes" id="UP000675880">
    <property type="component" value="Unassembled WGS sequence"/>
</dbReference>
<evidence type="ECO:0008006" key="4">
    <source>
        <dbReference type="Google" id="ProtNLM"/>
    </source>
</evidence>
<name>A0ABM8RSD9_9BACT</name>
<feature type="chain" id="PRO_5046023351" description="Secreted protein" evidence="1">
    <location>
        <begin position="22"/>
        <end position="184"/>
    </location>
</feature>
<evidence type="ECO:0000313" key="2">
    <source>
        <dbReference type="EMBL" id="CAE6768944.1"/>
    </source>
</evidence>
<keyword evidence="1" id="KW-0732">Signal</keyword>
<dbReference type="RefSeq" id="WP_213043040.1">
    <property type="nucleotide sequence ID" value="NZ_CAJNBJ010000017.1"/>
</dbReference>
<proteinExistence type="predicted"/>
<dbReference type="EMBL" id="CAJNBJ010000017">
    <property type="protein sequence ID" value="CAE6768944.1"/>
    <property type="molecule type" value="Genomic_DNA"/>
</dbReference>
<gene>
    <name evidence="2" type="ORF">NSPZN2_40180</name>
</gene>
<feature type="signal peptide" evidence="1">
    <location>
        <begin position="1"/>
        <end position="21"/>
    </location>
</feature>